<sequence>MHHDSQSAMPTPRRSTQGLTLHRSFRPRIKRDQKRSTSSRGRLHIVFDESVQLSA</sequence>
<dbReference type="AlphaFoldDB" id="A0A0D0BCT0"/>
<accession>A0A0D0BCT0</accession>
<dbReference type="HOGENOM" id="CLU_3033925_0_0_1"/>
<evidence type="ECO:0000313" key="3">
    <source>
        <dbReference type="Proteomes" id="UP000054485"/>
    </source>
</evidence>
<keyword evidence="3" id="KW-1185">Reference proteome</keyword>
<evidence type="ECO:0000313" key="2">
    <source>
        <dbReference type="EMBL" id="KIK47584.1"/>
    </source>
</evidence>
<evidence type="ECO:0000256" key="1">
    <source>
        <dbReference type="SAM" id="MobiDB-lite"/>
    </source>
</evidence>
<dbReference type="Proteomes" id="UP000054485">
    <property type="component" value="Unassembled WGS sequence"/>
</dbReference>
<name>A0A0D0BCT0_9AGAM</name>
<dbReference type="EMBL" id="KN835145">
    <property type="protein sequence ID" value="KIK47584.1"/>
    <property type="molecule type" value="Genomic_DNA"/>
</dbReference>
<feature type="compositionally biased region" description="Basic residues" evidence="1">
    <location>
        <begin position="23"/>
        <end position="33"/>
    </location>
</feature>
<organism evidence="2 3">
    <name type="scientific">Suillus luteus UH-Slu-Lm8-n1</name>
    <dbReference type="NCBI Taxonomy" id="930992"/>
    <lineage>
        <taxon>Eukaryota</taxon>
        <taxon>Fungi</taxon>
        <taxon>Dikarya</taxon>
        <taxon>Basidiomycota</taxon>
        <taxon>Agaricomycotina</taxon>
        <taxon>Agaricomycetes</taxon>
        <taxon>Agaricomycetidae</taxon>
        <taxon>Boletales</taxon>
        <taxon>Suillineae</taxon>
        <taxon>Suillaceae</taxon>
        <taxon>Suillus</taxon>
    </lineage>
</organism>
<proteinExistence type="predicted"/>
<reference evidence="3" key="2">
    <citation type="submission" date="2015-01" db="EMBL/GenBank/DDBJ databases">
        <title>Evolutionary Origins and Diversification of the Mycorrhizal Mutualists.</title>
        <authorList>
            <consortium name="DOE Joint Genome Institute"/>
            <consortium name="Mycorrhizal Genomics Consortium"/>
            <person name="Kohler A."/>
            <person name="Kuo A."/>
            <person name="Nagy L.G."/>
            <person name="Floudas D."/>
            <person name="Copeland A."/>
            <person name="Barry K.W."/>
            <person name="Cichocki N."/>
            <person name="Veneault-Fourrey C."/>
            <person name="LaButti K."/>
            <person name="Lindquist E.A."/>
            <person name="Lipzen A."/>
            <person name="Lundell T."/>
            <person name="Morin E."/>
            <person name="Murat C."/>
            <person name="Riley R."/>
            <person name="Ohm R."/>
            <person name="Sun H."/>
            <person name="Tunlid A."/>
            <person name="Henrissat B."/>
            <person name="Grigoriev I.V."/>
            <person name="Hibbett D.S."/>
            <person name="Martin F."/>
        </authorList>
    </citation>
    <scope>NUCLEOTIDE SEQUENCE [LARGE SCALE GENOMIC DNA]</scope>
    <source>
        <strain evidence="3">UH-Slu-Lm8-n1</strain>
    </source>
</reference>
<dbReference type="InParanoid" id="A0A0D0BCT0"/>
<reference evidence="2 3" key="1">
    <citation type="submission" date="2014-04" db="EMBL/GenBank/DDBJ databases">
        <authorList>
            <consortium name="DOE Joint Genome Institute"/>
            <person name="Kuo A."/>
            <person name="Ruytinx J."/>
            <person name="Rineau F."/>
            <person name="Colpaert J."/>
            <person name="Kohler A."/>
            <person name="Nagy L.G."/>
            <person name="Floudas D."/>
            <person name="Copeland A."/>
            <person name="Barry K.W."/>
            <person name="Cichocki N."/>
            <person name="Veneault-Fourrey C."/>
            <person name="LaButti K."/>
            <person name="Lindquist E.A."/>
            <person name="Lipzen A."/>
            <person name="Lundell T."/>
            <person name="Morin E."/>
            <person name="Murat C."/>
            <person name="Sun H."/>
            <person name="Tunlid A."/>
            <person name="Henrissat B."/>
            <person name="Grigoriev I.V."/>
            <person name="Hibbett D.S."/>
            <person name="Martin F."/>
            <person name="Nordberg H.P."/>
            <person name="Cantor M.N."/>
            <person name="Hua S.X."/>
        </authorList>
    </citation>
    <scope>NUCLEOTIDE SEQUENCE [LARGE SCALE GENOMIC DNA]</scope>
    <source>
        <strain evidence="2 3">UH-Slu-Lm8-n1</strain>
    </source>
</reference>
<feature type="compositionally biased region" description="Polar residues" evidence="1">
    <location>
        <begin position="1"/>
        <end position="19"/>
    </location>
</feature>
<protein>
    <submittedName>
        <fullName evidence="2">Uncharacterized protein</fullName>
    </submittedName>
</protein>
<feature type="region of interest" description="Disordered" evidence="1">
    <location>
        <begin position="1"/>
        <end position="55"/>
    </location>
</feature>
<gene>
    <name evidence="2" type="ORF">CY34DRAFT_799090</name>
</gene>